<dbReference type="Proteomes" id="UP001234216">
    <property type="component" value="Unassembled WGS sequence"/>
</dbReference>
<sequence>MSNRFNDDKGQTAVEYLGIIAVVVAIVLAITGTDIGNTIYDAITEQIANVTGG</sequence>
<keyword evidence="1" id="KW-0472">Membrane</keyword>
<evidence type="ECO:0000256" key="1">
    <source>
        <dbReference type="SAM" id="Phobius"/>
    </source>
</evidence>
<keyword evidence="1" id="KW-0812">Transmembrane</keyword>
<gene>
    <name evidence="2" type="ORF">QFZ22_003940</name>
</gene>
<organism evidence="2 3">
    <name type="scientific">Streptomyces canus</name>
    <dbReference type="NCBI Taxonomy" id="58343"/>
    <lineage>
        <taxon>Bacteria</taxon>
        <taxon>Bacillati</taxon>
        <taxon>Actinomycetota</taxon>
        <taxon>Actinomycetes</taxon>
        <taxon>Kitasatosporales</taxon>
        <taxon>Streptomycetaceae</taxon>
        <taxon>Streptomyces</taxon>
        <taxon>Streptomyces aurantiacus group</taxon>
    </lineage>
</organism>
<reference evidence="2" key="1">
    <citation type="submission" date="2023-07" db="EMBL/GenBank/DDBJ databases">
        <title>Comparative genomics of wheat-associated soil bacteria to identify genetic determinants of phenazine resistance.</title>
        <authorList>
            <person name="Mouncey N."/>
        </authorList>
    </citation>
    <scope>NUCLEOTIDE SEQUENCE</scope>
    <source>
        <strain evidence="2">V4I22</strain>
    </source>
</reference>
<accession>A0AAW8FFM6</accession>
<dbReference type="RefSeq" id="WP_037903624.1">
    <property type="nucleotide sequence ID" value="NZ_CP107731.1"/>
</dbReference>
<dbReference type="GeneID" id="89557112"/>
<keyword evidence="1" id="KW-1133">Transmembrane helix</keyword>
<feature type="transmembrane region" description="Helical" evidence="1">
    <location>
        <begin position="12"/>
        <end position="31"/>
    </location>
</feature>
<comment type="caution">
    <text evidence="2">The sequence shown here is derived from an EMBL/GenBank/DDBJ whole genome shotgun (WGS) entry which is preliminary data.</text>
</comment>
<dbReference type="AlphaFoldDB" id="A0AAW8FFM6"/>
<name>A0AAW8FFM6_9ACTN</name>
<proteinExistence type="predicted"/>
<evidence type="ECO:0000313" key="3">
    <source>
        <dbReference type="Proteomes" id="UP001234216"/>
    </source>
</evidence>
<dbReference type="EMBL" id="JAUSZV010000005">
    <property type="protein sequence ID" value="MDQ0907955.1"/>
    <property type="molecule type" value="Genomic_DNA"/>
</dbReference>
<evidence type="ECO:0000313" key="2">
    <source>
        <dbReference type="EMBL" id="MDQ0907955.1"/>
    </source>
</evidence>
<protein>
    <submittedName>
        <fullName evidence="2">Pilus assembly protein Flp/PilA</fullName>
    </submittedName>
</protein>